<dbReference type="Proteomes" id="UP000321419">
    <property type="component" value="Unassembled WGS sequence"/>
</dbReference>
<dbReference type="EMBL" id="BJUM01000071">
    <property type="protein sequence ID" value="GEK57013.1"/>
    <property type="molecule type" value="Genomic_DNA"/>
</dbReference>
<dbReference type="InterPro" id="IPR010982">
    <property type="entry name" value="Lambda_DNA-bd_dom_sf"/>
</dbReference>
<organism evidence="2 3">
    <name type="scientific">Pseudoalteromonas espejiana</name>
    <dbReference type="NCBI Taxonomy" id="28107"/>
    <lineage>
        <taxon>Bacteria</taxon>
        <taxon>Pseudomonadati</taxon>
        <taxon>Pseudomonadota</taxon>
        <taxon>Gammaproteobacteria</taxon>
        <taxon>Alteromonadales</taxon>
        <taxon>Pseudoalteromonadaceae</taxon>
        <taxon>Pseudoalteromonas</taxon>
    </lineage>
</organism>
<dbReference type="GO" id="GO:0003677">
    <property type="term" value="F:DNA binding"/>
    <property type="evidence" value="ECO:0007669"/>
    <property type="project" value="InterPro"/>
</dbReference>
<sequence length="131" mass="14822">MSLNSNEIFSRLLELYETQKMNELSTLLGYKESWGAATRKRGGIPYEACVNAAEKFNVSMDYLLFGNDEEELSLGKNVNKLKQSITDGVFKAIQKGVITPAEEVSISEITQTILNEMDLNVFMDIMIMKRK</sequence>
<name>A0A510Y1E0_9GAMM</name>
<accession>A0A510Y1E0</accession>
<dbReference type="RefSeq" id="WP_089346630.1">
    <property type="nucleotide sequence ID" value="NZ_BJUM01000071.1"/>
</dbReference>
<comment type="caution">
    <text evidence="2">The sequence shown here is derived from an EMBL/GenBank/DDBJ whole genome shotgun (WGS) entry which is preliminary data.</text>
</comment>
<gene>
    <name evidence="2" type="ORF">PES01_38580</name>
</gene>
<protein>
    <recommendedName>
        <fullName evidence="1">Bacteriophage CI repressor N-terminal domain-containing protein</fullName>
    </recommendedName>
</protein>
<dbReference type="OrthoDB" id="7012374at2"/>
<keyword evidence="3" id="KW-1185">Reference proteome</keyword>
<dbReference type="InterPro" id="IPR010744">
    <property type="entry name" value="Phage_CI_N"/>
</dbReference>
<evidence type="ECO:0000313" key="2">
    <source>
        <dbReference type="EMBL" id="GEK57013.1"/>
    </source>
</evidence>
<feature type="domain" description="Bacteriophage CI repressor N-terminal" evidence="1">
    <location>
        <begin position="9"/>
        <end position="69"/>
    </location>
</feature>
<dbReference type="Gene3D" id="1.10.260.40">
    <property type="entry name" value="lambda repressor-like DNA-binding domains"/>
    <property type="match status" value="1"/>
</dbReference>
<evidence type="ECO:0000259" key="1">
    <source>
        <dbReference type="Pfam" id="PF07022"/>
    </source>
</evidence>
<dbReference type="GO" id="GO:0045892">
    <property type="term" value="P:negative regulation of DNA-templated transcription"/>
    <property type="evidence" value="ECO:0007669"/>
    <property type="project" value="InterPro"/>
</dbReference>
<dbReference type="AlphaFoldDB" id="A0A510Y1E0"/>
<reference evidence="2 3" key="1">
    <citation type="submission" date="2019-07" db="EMBL/GenBank/DDBJ databases">
        <title>Whole genome shotgun sequence of Pseudoalteromonas espejiana NBRC 102222.</title>
        <authorList>
            <person name="Hosoyama A."/>
            <person name="Uohara A."/>
            <person name="Ohji S."/>
            <person name="Ichikawa N."/>
        </authorList>
    </citation>
    <scope>NUCLEOTIDE SEQUENCE [LARGE SCALE GENOMIC DNA]</scope>
    <source>
        <strain evidence="2 3">NBRC 102222</strain>
    </source>
</reference>
<evidence type="ECO:0000313" key="3">
    <source>
        <dbReference type="Proteomes" id="UP000321419"/>
    </source>
</evidence>
<dbReference type="Pfam" id="PF07022">
    <property type="entry name" value="Phage_CI_repr"/>
    <property type="match status" value="1"/>
</dbReference>
<proteinExistence type="predicted"/>